<evidence type="ECO:0000313" key="1">
    <source>
        <dbReference type="EMBL" id="MEQ2233440.1"/>
    </source>
</evidence>
<sequence>MPDSATFKQLYAAWERPAITPFRKQTGSFSQTIMCFFAKCLDQLQNKSKRPCEIYSWKDSVTTPSEINPVLTDCTFSQKSRSLYSKSKIKKKESSVQMHSATKI</sequence>
<reference evidence="1 2" key="1">
    <citation type="submission" date="2021-06" db="EMBL/GenBank/DDBJ databases">
        <authorList>
            <person name="Palmer J.M."/>
        </authorList>
    </citation>
    <scope>NUCLEOTIDE SEQUENCE [LARGE SCALE GENOMIC DNA]</scope>
    <source>
        <strain evidence="2">if_2019</strain>
        <tissue evidence="1">Muscle</tissue>
    </source>
</reference>
<dbReference type="Proteomes" id="UP001482620">
    <property type="component" value="Unassembled WGS sequence"/>
</dbReference>
<comment type="caution">
    <text evidence="1">The sequence shown here is derived from an EMBL/GenBank/DDBJ whole genome shotgun (WGS) entry which is preliminary data.</text>
</comment>
<dbReference type="EMBL" id="JAHRIQ010037113">
    <property type="protein sequence ID" value="MEQ2233440.1"/>
    <property type="molecule type" value="Genomic_DNA"/>
</dbReference>
<evidence type="ECO:0000313" key="2">
    <source>
        <dbReference type="Proteomes" id="UP001482620"/>
    </source>
</evidence>
<name>A0ABV0TKM2_9TELE</name>
<organism evidence="1 2">
    <name type="scientific">Ilyodon furcidens</name>
    <name type="common">goldbreast splitfin</name>
    <dbReference type="NCBI Taxonomy" id="33524"/>
    <lineage>
        <taxon>Eukaryota</taxon>
        <taxon>Metazoa</taxon>
        <taxon>Chordata</taxon>
        <taxon>Craniata</taxon>
        <taxon>Vertebrata</taxon>
        <taxon>Euteleostomi</taxon>
        <taxon>Actinopterygii</taxon>
        <taxon>Neopterygii</taxon>
        <taxon>Teleostei</taxon>
        <taxon>Neoteleostei</taxon>
        <taxon>Acanthomorphata</taxon>
        <taxon>Ovalentaria</taxon>
        <taxon>Atherinomorphae</taxon>
        <taxon>Cyprinodontiformes</taxon>
        <taxon>Goodeidae</taxon>
        <taxon>Ilyodon</taxon>
    </lineage>
</organism>
<gene>
    <name evidence="1" type="ORF">ILYODFUR_021810</name>
</gene>
<keyword evidence="2" id="KW-1185">Reference proteome</keyword>
<protein>
    <submittedName>
        <fullName evidence="1">Uncharacterized protein</fullName>
    </submittedName>
</protein>
<proteinExistence type="predicted"/>
<accession>A0ABV0TKM2</accession>